<keyword evidence="2 5" id="KW-0812">Transmembrane</keyword>
<dbReference type="GO" id="GO:0015179">
    <property type="term" value="F:L-amino acid transmembrane transporter activity"/>
    <property type="evidence" value="ECO:0007669"/>
    <property type="project" value="TreeGrafter"/>
</dbReference>
<evidence type="ECO:0000256" key="5">
    <source>
        <dbReference type="SAM" id="Phobius"/>
    </source>
</evidence>
<feature type="transmembrane region" description="Helical" evidence="5">
    <location>
        <begin position="153"/>
        <end position="170"/>
    </location>
</feature>
<gene>
    <name evidence="7" type="ORF">AMON00008_LOCUS2204</name>
</gene>
<name>A0A7S4PU24_9DINO</name>
<reference evidence="7" key="1">
    <citation type="submission" date="2021-01" db="EMBL/GenBank/DDBJ databases">
        <authorList>
            <person name="Corre E."/>
            <person name="Pelletier E."/>
            <person name="Niang G."/>
            <person name="Scheremetjew M."/>
            <person name="Finn R."/>
            <person name="Kale V."/>
            <person name="Holt S."/>
            <person name="Cochrane G."/>
            <person name="Meng A."/>
            <person name="Brown T."/>
            <person name="Cohen L."/>
        </authorList>
    </citation>
    <scope>NUCLEOTIDE SEQUENCE</scope>
    <source>
        <strain evidence="7">CCMP3105</strain>
    </source>
</reference>
<keyword evidence="4 5" id="KW-0472">Membrane</keyword>
<feature type="transmembrane region" description="Helical" evidence="5">
    <location>
        <begin position="88"/>
        <end position="110"/>
    </location>
</feature>
<dbReference type="InterPro" id="IPR013057">
    <property type="entry name" value="AA_transpt_TM"/>
</dbReference>
<feature type="transmembrane region" description="Helical" evidence="5">
    <location>
        <begin position="45"/>
        <end position="68"/>
    </location>
</feature>
<comment type="subcellular location">
    <subcellularLocation>
        <location evidence="1">Membrane</location>
        <topology evidence="1">Multi-pass membrane protein</topology>
    </subcellularLocation>
</comment>
<organism evidence="7">
    <name type="scientific">Alexandrium monilatum</name>
    <dbReference type="NCBI Taxonomy" id="311494"/>
    <lineage>
        <taxon>Eukaryota</taxon>
        <taxon>Sar</taxon>
        <taxon>Alveolata</taxon>
        <taxon>Dinophyceae</taxon>
        <taxon>Gonyaulacales</taxon>
        <taxon>Pyrocystaceae</taxon>
        <taxon>Alexandrium</taxon>
    </lineage>
</organism>
<dbReference type="EMBL" id="HBNR01003113">
    <property type="protein sequence ID" value="CAE4562585.1"/>
    <property type="molecule type" value="Transcribed_RNA"/>
</dbReference>
<dbReference type="Pfam" id="PF01490">
    <property type="entry name" value="Aa_trans"/>
    <property type="match status" value="1"/>
</dbReference>
<feature type="transmembrane region" description="Helical" evidence="5">
    <location>
        <begin position="191"/>
        <end position="213"/>
    </location>
</feature>
<dbReference type="PANTHER" id="PTHR22950:SF349">
    <property type="entry name" value="AMINO ACID TRANSPORTER TRANSMEMBRANE DOMAIN-CONTAINING PROTEIN"/>
    <property type="match status" value="1"/>
</dbReference>
<dbReference type="PANTHER" id="PTHR22950">
    <property type="entry name" value="AMINO ACID TRANSPORTER"/>
    <property type="match status" value="1"/>
</dbReference>
<evidence type="ECO:0000256" key="1">
    <source>
        <dbReference type="ARBA" id="ARBA00004141"/>
    </source>
</evidence>
<feature type="transmembrane region" description="Helical" evidence="5">
    <location>
        <begin position="131"/>
        <end position="147"/>
    </location>
</feature>
<sequence>MAEPAVRWESVPVAMGLAVFCNEGMVVLTPSVHAVMCFPKRFPRAVIAMTVYFTANYLLIGVAGDFLFSYLRDAVVASEVTLSFHLTLVHRVAVCLYIFQLLLSFPLVTFTVFASIEQSWLPDAPLTARRVLRAVLVLSAGAVAVLVPRFGDFIAAAGGLANSLGIYILPNLAILKAASLGELQLSAPRRLACWLITGVFGVAAGALATGVSVKHLFS</sequence>
<evidence type="ECO:0000259" key="6">
    <source>
        <dbReference type="Pfam" id="PF01490"/>
    </source>
</evidence>
<dbReference type="GO" id="GO:0005774">
    <property type="term" value="C:vacuolar membrane"/>
    <property type="evidence" value="ECO:0007669"/>
    <property type="project" value="TreeGrafter"/>
</dbReference>
<evidence type="ECO:0000313" key="7">
    <source>
        <dbReference type="EMBL" id="CAE4562585.1"/>
    </source>
</evidence>
<protein>
    <recommendedName>
        <fullName evidence="6">Amino acid transporter transmembrane domain-containing protein</fullName>
    </recommendedName>
</protein>
<evidence type="ECO:0000256" key="4">
    <source>
        <dbReference type="ARBA" id="ARBA00023136"/>
    </source>
</evidence>
<dbReference type="AlphaFoldDB" id="A0A7S4PU24"/>
<accession>A0A7S4PU24</accession>
<keyword evidence="3 5" id="KW-1133">Transmembrane helix</keyword>
<feature type="domain" description="Amino acid transporter transmembrane" evidence="6">
    <location>
        <begin position="10"/>
        <end position="205"/>
    </location>
</feature>
<proteinExistence type="predicted"/>
<evidence type="ECO:0000256" key="3">
    <source>
        <dbReference type="ARBA" id="ARBA00022989"/>
    </source>
</evidence>
<evidence type="ECO:0000256" key="2">
    <source>
        <dbReference type="ARBA" id="ARBA00022692"/>
    </source>
</evidence>